<name>Q1YSB1_9GAMM</name>
<sequence length="319" mass="35243">MHFLIILIAIAVLESNGQLAFIQRDMWVQKWHGALVKLGSSRLPTLHNNSQLRVLVFVLVPVAALQLVLWYLGSGILGFLAELAVLLYCLGRGDLSAQISVLQSDIQRNDLQAAFHDAAVFNIGHRAVSAESAGGLFRELAATLPYRLFERSFAVVFWFFFLGAPVALAYRLLALHGDMQLQTADIQIEQGIEEDAAEVLESDRPDEANKLLWYLEWIPVRVLALTLGLMGDFSKATAPLKELVFCAKTSTADVLRRCVFGALNNQTANPSETYEQEREEANSVVDEAAQLSQTGEIVALFRRSMTGWLVAIALLVLTS</sequence>
<evidence type="ECO:0000256" key="1">
    <source>
        <dbReference type="SAM" id="Phobius"/>
    </source>
</evidence>
<dbReference type="STRING" id="314287.GB2207_11778"/>
<dbReference type="EMBL" id="AAPI01000003">
    <property type="protein sequence ID" value="EAS47295.1"/>
    <property type="molecule type" value="Genomic_DNA"/>
</dbReference>
<dbReference type="AlphaFoldDB" id="Q1YSB1"/>
<organism evidence="2 3">
    <name type="scientific">gamma proteobacterium HTCC2207</name>
    <dbReference type="NCBI Taxonomy" id="314287"/>
    <lineage>
        <taxon>Bacteria</taxon>
        <taxon>Pseudomonadati</taxon>
        <taxon>Pseudomonadota</taxon>
        <taxon>Gammaproteobacteria</taxon>
        <taxon>Cellvibrionales</taxon>
        <taxon>Porticoccaceae</taxon>
        <taxon>SAR92 clade</taxon>
    </lineage>
</organism>
<dbReference type="PANTHER" id="PTHR38684:SF1">
    <property type="entry name" value="PROTEIN AMPE"/>
    <property type="match status" value="1"/>
</dbReference>
<keyword evidence="3" id="KW-1185">Reference proteome</keyword>
<dbReference type="PANTHER" id="PTHR38684">
    <property type="entry name" value="PROTEIN AMPE"/>
    <property type="match status" value="1"/>
</dbReference>
<dbReference type="GO" id="GO:0046677">
    <property type="term" value="P:response to antibiotic"/>
    <property type="evidence" value="ECO:0007669"/>
    <property type="project" value="TreeGrafter"/>
</dbReference>
<dbReference type="GO" id="GO:0005886">
    <property type="term" value="C:plasma membrane"/>
    <property type="evidence" value="ECO:0007669"/>
    <property type="project" value="TreeGrafter"/>
</dbReference>
<keyword evidence="1" id="KW-1133">Transmembrane helix</keyword>
<gene>
    <name evidence="2" type="ORF">GB2207_11778</name>
</gene>
<dbReference type="HOGENOM" id="CLU_054212_2_0_6"/>
<reference evidence="2 3" key="1">
    <citation type="submission" date="2006-03" db="EMBL/GenBank/DDBJ databases">
        <authorList>
            <person name="Giovannoni S.J."/>
            <person name="Cho J.-C."/>
            <person name="Ferriera S."/>
            <person name="Johnson J."/>
            <person name="Kravitz S."/>
            <person name="Halpern A."/>
            <person name="Remington K."/>
            <person name="Beeson K."/>
            <person name="Tran B."/>
            <person name="Rogers Y.-H."/>
            <person name="Friedman R."/>
            <person name="Venter J.C."/>
        </authorList>
    </citation>
    <scope>NUCLEOTIDE SEQUENCE [LARGE SCALE GENOMIC DNA]</scope>
    <source>
        <strain evidence="2 3">HTCC2207</strain>
    </source>
</reference>
<evidence type="ECO:0000313" key="3">
    <source>
        <dbReference type="Proteomes" id="UP000005555"/>
    </source>
</evidence>
<dbReference type="eggNOG" id="COG3725">
    <property type="taxonomic scope" value="Bacteria"/>
</dbReference>
<accession>Q1YSB1</accession>
<feature type="transmembrane region" description="Helical" evidence="1">
    <location>
        <begin position="153"/>
        <end position="173"/>
    </location>
</feature>
<protein>
    <submittedName>
        <fullName evidence="2">Inner membrane protein AmpE</fullName>
    </submittedName>
</protein>
<dbReference type="InterPro" id="IPR052966">
    <property type="entry name" value="Beta-lactamase_Reg"/>
</dbReference>
<evidence type="ECO:0000313" key="2">
    <source>
        <dbReference type="EMBL" id="EAS47295.1"/>
    </source>
</evidence>
<dbReference type="Proteomes" id="UP000005555">
    <property type="component" value="Unassembled WGS sequence"/>
</dbReference>
<keyword evidence="1" id="KW-0472">Membrane</keyword>
<dbReference type="OrthoDB" id="9811967at2"/>
<proteinExistence type="predicted"/>
<comment type="caution">
    <text evidence="2">The sequence shown here is derived from an EMBL/GenBank/DDBJ whole genome shotgun (WGS) entry which is preliminary data.</text>
</comment>
<keyword evidence="1" id="KW-0812">Transmembrane</keyword>
<dbReference type="Pfam" id="PF17113">
    <property type="entry name" value="AmpE"/>
    <property type="match status" value="1"/>
</dbReference>
<dbReference type="InterPro" id="IPR031347">
    <property type="entry name" value="AmpE"/>
</dbReference>